<organism evidence="1 2">
    <name type="scientific">Parastrongyloides trichosuri</name>
    <name type="common">Possum-specific nematode worm</name>
    <dbReference type="NCBI Taxonomy" id="131310"/>
    <lineage>
        <taxon>Eukaryota</taxon>
        <taxon>Metazoa</taxon>
        <taxon>Ecdysozoa</taxon>
        <taxon>Nematoda</taxon>
        <taxon>Chromadorea</taxon>
        <taxon>Rhabditida</taxon>
        <taxon>Tylenchina</taxon>
        <taxon>Panagrolaimomorpha</taxon>
        <taxon>Strongyloidoidea</taxon>
        <taxon>Strongyloididae</taxon>
        <taxon>Parastrongyloides</taxon>
    </lineage>
</organism>
<protein>
    <submittedName>
        <fullName evidence="2">C2 domain-containing protein</fullName>
    </submittedName>
</protein>
<keyword evidence="1" id="KW-1185">Reference proteome</keyword>
<dbReference type="AlphaFoldDB" id="A0A0N4ZIH3"/>
<proteinExistence type="predicted"/>
<dbReference type="Gene3D" id="2.60.40.150">
    <property type="entry name" value="C2 domain"/>
    <property type="match status" value="1"/>
</dbReference>
<evidence type="ECO:0000313" key="2">
    <source>
        <dbReference type="WBParaSite" id="PTRK_0000772800.1"/>
    </source>
</evidence>
<dbReference type="SUPFAM" id="SSF49562">
    <property type="entry name" value="C2 domain (Calcium/lipid-binding domain, CaLB)"/>
    <property type="match status" value="1"/>
</dbReference>
<name>A0A0N4ZIH3_PARTI</name>
<dbReference type="InterPro" id="IPR035892">
    <property type="entry name" value="C2_domain_sf"/>
</dbReference>
<evidence type="ECO:0000313" key="1">
    <source>
        <dbReference type="Proteomes" id="UP000038045"/>
    </source>
</evidence>
<dbReference type="STRING" id="131310.A0A0N4ZIH3"/>
<accession>A0A0N4ZIH3</accession>
<reference evidence="2" key="1">
    <citation type="submission" date="2017-02" db="UniProtKB">
        <authorList>
            <consortium name="WormBaseParasite"/>
        </authorList>
    </citation>
    <scope>IDENTIFICATION</scope>
</reference>
<dbReference type="WBParaSite" id="PTRK_0000772800.1">
    <property type="protein sequence ID" value="PTRK_0000772800.1"/>
    <property type="gene ID" value="PTRK_0000772800"/>
</dbReference>
<sequence length="456" mass="52304">MNLLAKHFYDYQSFVNLPYKAIHLHKTPPNQAGCDPSASWGPKNIHVAGKNQPAPAARANRNCNEFNNSHPPHGKAAKLKHKKWGNRHGDYLEEKIIPHKDSWMKFLPGDTEHDCTMAFIDKKIRVKRNFMVETKEMMKNSRDSLSSGGEGRTTSKKNPLSIIECKEYLPSEILIILTYAPQIQFITVSMSKIRAPTFHQAPYIRVTLYDGIKMMEEKIANSEILKKGVNRKLSHMLRCNSMRWNDQLNKSADILEEENGEKSISTPSSVRGMYFSRSNESIRYIDESSSLSDRIESLKIEDKKIIEENNIQPQSQPEKVVIEIIETDKNHNTLNYDEIQALEAYESNATSSTKFKKRKGINIKLDENSNHKIVETPISASFLFKVNAKALHRYHLVIEVYDTINDKRELTGTAVLGALSLPLGSIHWRQMIRRKGQPVCLWHQLKETFENSNNDE</sequence>
<dbReference type="Proteomes" id="UP000038045">
    <property type="component" value="Unplaced"/>
</dbReference>